<proteinExistence type="predicted"/>
<dbReference type="InterPro" id="IPR002110">
    <property type="entry name" value="Ankyrin_rpt"/>
</dbReference>
<dbReference type="Gene3D" id="1.25.40.20">
    <property type="entry name" value="Ankyrin repeat-containing domain"/>
    <property type="match status" value="1"/>
</dbReference>
<protein>
    <submittedName>
        <fullName evidence="2">Uncharacterized protein</fullName>
    </submittedName>
</protein>
<gene>
    <name evidence="2" type="ORF">LWI28_005070</name>
</gene>
<dbReference type="PANTHER" id="PTHR24128">
    <property type="entry name" value="HOMEOBOX PROTEIN WARIAI"/>
    <property type="match status" value="1"/>
</dbReference>
<dbReference type="PROSITE" id="PS50088">
    <property type="entry name" value="ANK_REPEAT"/>
    <property type="match status" value="1"/>
</dbReference>
<reference evidence="2" key="2">
    <citation type="submission" date="2023-02" db="EMBL/GenBank/DDBJ databases">
        <authorList>
            <person name="Swenson N.G."/>
            <person name="Wegrzyn J.L."/>
            <person name="Mcevoy S.L."/>
        </authorList>
    </citation>
    <scope>NUCLEOTIDE SEQUENCE</scope>
    <source>
        <strain evidence="2">91603</strain>
        <tissue evidence="2">Leaf</tissue>
    </source>
</reference>
<feature type="repeat" description="ANK" evidence="1">
    <location>
        <begin position="69"/>
        <end position="91"/>
    </location>
</feature>
<dbReference type="PANTHER" id="PTHR24128:SF101">
    <property type="entry name" value="ANKYRIN REPEAT-CONTAINING PROTEIN BDA1-LIKE"/>
    <property type="match status" value="1"/>
</dbReference>
<evidence type="ECO:0000256" key="1">
    <source>
        <dbReference type="PROSITE-ProRule" id="PRU00023"/>
    </source>
</evidence>
<keyword evidence="3" id="KW-1185">Reference proteome</keyword>
<evidence type="ECO:0000313" key="2">
    <source>
        <dbReference type="EMBL" id="KAI9191204.1"/>
    </source>
</evidence>
<comment type="caution">
    <text evidence="2">The sequence shown here is derived from an EMBL/GenBank/DDBJ whole genome shotgun (WGS) entry which is preliminary data.</text>
</comment>
<dbReference type="SUPFAM" id="SSF48403">
    <property type="entry name" value="Ankyrin repeat"/>
    <property type="match status" value="1"/>
</dbReference>
<dbReference type="InterPro" id="IPR036770">
    <property type="entry name" value="Ankyrin_rpt-contain_sf"/>
</dbReference>
<dbReference type="PROSITE" id="PS50297">
    <property type="entry name" value="ANK_REP_REGION"/>
    <property type="match status" value="1"/>
</dbReference>
<sequence length="100" mass="11115">MSSFFYLAVEGSVTTLLNLLQQDALILDRFTVGCYPETPLHIASLLGHAEFVQEMLSRKPELAGELDSRKSSPLHLATAKGYLDIVKMLVSVKPETYFVL</sequence>
<dbReference type="SMART" id="SM00248">
    <property type="entry name" value="ANK"/>
    <property type="match status" value="2"/>
</dbReference>
<dbReference type="Proteomes" id="UP001064489">
    <property type="component" value="Chromosome 6"/>
</dbReference>
<evidence type="ECO:0000313" key="3">
    <source>
        <dbReference type="Proteomes" id="UP001064489"/>
    </source>
</evidence>
<reference evidence="2" key="1">
    <citation type="journal article" date="2022" name="Plant J.">
        <title>Strategies of tolerance reflected in two North American maple genomes.</title>
        <authorList>
            <person name="McEvoy S.L."/>
            <person name="Sezen U.U."/>
            <person name="Trouern-Trend A."/>
            <person name="McMahon S.M."/>
            <person name="Schaberg P.G."/>
            <person name="Yang J."/>
            <person name="Wegrzyn J.L."/>
            <person name="Swenson N.G."/>
        </authorList>
    </citation>
    <scope>NUCLEOTIDE SEQUENCE</scope>
    <source>
        <strain evidence="2">91603</strain>
    </source>
</reference>
<keyword evidence="1" id="KW-0040">ANK repeat</keyword>
<dbReference type="AlphaFoldDB" id="A0AAD5NYI6"/>
<organism evidence="2 3">
    <name type="scientific">Acer negundo</name>
    <name type="common">Box elder</name>
    <dbReference type="NCBI Taxonomy" id="4023"/>
    <lineage>
        <taxon>Eukaryota</taxon>
        <taxon>Viridiplantae</taxon>
        <taxon>Streptophyta</taxon>
        <taxon>Embryophyta</taxon>
        <taxon>Tracheophyta</taxon>
        <taxon>Spermatophyta</taxon>
        <taxon>Magnoliopsida</taxon>
        <taxon>eudicotyledons</taxon>
        <taxon>Gunneridae</taxon>
        <taxon>Pentapetalae</taxon>
        <taxon>rosids</taxon>
        <taxon>malvids</taxon>
        <taxon>Sapindales</taxon>
        <taxon>Sapindaceae</taxon>
        <taxon>Hippocastanoideae</taxon>
        <taxon>Acereae</taxon>
        <taxon>Acer</taxon>
    </lineage>
</organism>
<dbReference type="Pfam" id="PF12796">
    <property type="entry name" value="Ank_2"/>
    <property type="match status" value="1"/>
</dbReference>
<accession>A0AAD5NYI6</accession>
<dbReference type="EMBL" id="JAJSOW010000004">
    <property type="protein sequence ID" value="KAI9191204.1"/>
    <property type="molecule type" value="Genomic_DNA"/>
</dbReference>
<name>A0AAD5NYI6_ACENE</name>